<reference evidence="3" key="1">
    <citation type="submission" date="2020-04" db="EMBL/GenBank/DDBJ databases">
        <authorList>
            <person name="Alioto T."/>
            <person name="Alioto T."/>
            <person name="Gomez Garrido J."/>
        </authorList>
    </citation>
    <scope>NUCLEOTIDE SEQUENCE</scope>
    <source>
        <strain evidence="3">A484AB</strain>
    </source>
</reference>
<evidence type="ECO:0000313" key="4">
    <source>
        <dbReference type="Proteomes" id="UP001152795"/>
    </source>
</evidence>
<evidence type="ECO:0000313" key="3">
    <source>
        <dbReference type="EMBL" id="CAB3999938.1"/>
    </source>
</evidence>
<dbReference type="AlphaFoldDB" id="A0A6S7I672"/>
<gene>
    <name evidence="3" type="ORF">PACLA_8A047975</name>
</gene>
<accession>A0A6S7I672</accession>
<dbReference type="Pfam" id="PF15375">
    <property type="entry name" value="FSAF1"/>
    <property type="match status" value="1"/>
</dbReference>
<keyword evidence="4" id="KW-1185">Reference proteome</keyword>
<feature type="region of interest" description="Disordered" evidence="2">
    <location>
        <begin position="116"/>
        <end position="146"/>
    </location>
</feature>
<proteinExistence type="predicted"/>
<protein>
    <submittedName>
        <fullName evidence="3">Uncharacterized protein</fullName>
    </submittedName>
</protein>
<dbReference type="EMBL" id="CACRXK020003709">
    <property type="protein sequence ID" value="CAB3999938.1"/>
    <property type="molecule type" value="Genomic_DNA"/>
</dbReference>
<name>A0A6S7I672_PARCT</name>
<feature type="region of interest" description="Disordered" evidence="2">
    <location>
        <begin position="17"/>
        <end position="37"/>
    </location>
</feature>
<sequence length="163" mass="19072">MKGSRKRQPEVIVFEEPARKQRRHNVRQERFPSTNHDVGSINFKEIAREVRELGVSGFKKKDQRRYKQQHAQALGAKAPKKQKMPYPLLMELKKIKDEKEQKKKELENAMGIFKKKKSDKDKQILQGSGRWVDRSKGLDGGKFKKGVRKVKQKDVAKFKKSKT</sequence>
<evidence type="ECO:0000256" key="2">
    <source>
        <dbReference type="SAM" id="MobiDB-lite"/>
    </source>
</evidence>
<dbReference type="PANTHER" id="PTHR28366:SF1">
    <property type="entry name" value="CHROMOSOME 1 OPEN READING FRAME 131"/>
    <property type="match status" value="1"/>
</dbReference>
<feature type="coiled-coil region" evidence="1">
    <location>
        <begin position="89"/>
        <end position="116"/>
    </location>
</feature>
<evidence type="ECO:0000256" key="1">
    <source>
        <dbReference type="SAM" id="Coils"/>
    </source>
</evidence>
<comment type="caution">
    <text evidence="3">The sequence shown here is derived from an EMBL/GenBank/DDBJ whole genome shotgun (WGS) entry which is preliminary data.</text>
</comment>
<dbReference type="PANTHER" id="PTHR28366">
    <property type="entry name" value="CHROMOSOME 1 OPEN READING FRAME 131"/>
    <property type="match status" value="1"/>
</dbReference>
<feature type="compositionally biased region" description="Basic and acidic residues" evidence="2">
    <location>
        <begin position="131"/>
        <end position="142"/>
    </location>
</feature>
<keyword evidence="1" id="KW-0175">Coiled coil</keyword>
<dbReference type="InterPro" id="IPR027973">
    <property type="entry name" value="FSAF1-like"/>
</dbReference>
<dbReference type="OrthoDB" id="10067479at2759"/>
<organism evidence="3 4">
    <name type="scientific">Paramuricea clavata</name>
    <name type="common">Red gorgonian</name>
    <name type="synonym">Violescent sea-whip</name>
    <dbReference type="NCBI Taxonomy" id="317549"/>
    <lineage>
        <taxon>Eukaryota</taxon>
        <taxon>Metazoa</taxon>
        <taxon>Cnidaria</taxon>
        <taxon>Anthozoa</taxon>
        <taxon>Octocorallia</taxon>
        <taxon>Malacalcyonacea</taxon>
        <taxon>Plexauridae</taxon>
        <taxon>Paramuricea</taxon>
    </lineage>
</organism>
<dbReference type="Proteomes" id="UP001152795">
    <property type="component" value="Unassembled WGS sequence"/>
</dbReference>
<dbReference type="InterPro" id="IPR052852">
    <property type="entry name" value="SSU_Processome_Comp"/>
</dbReference>